<reference evidence="7" key="1">
    <citation type="submission" date="2025-08" db="UniProtKB">
        <authorList>
            <consortium name="Ensembl"/>
        </authorList>
    </citation>
    <scope>IDENTIFICATION</scope>
</reference>
<dbReference type="GeneTree" id="ENSGT01030000234642"/>
<dbReference type="FunFam" id="3.30.70.330:FF:000104">
    <property type="entry name" value="Heterogeneous nuclear ribonucleoprotein L like"/>
    <property type="match status" value="1"/>
</dbReference>
<dbReference type="Gene3D" id="3.30.70.330">
    <property type="match status" value="2"/>
</dbReference>
<organism evidence="7 8">
    <name type="scientific">Taeniopygia guttata</name>
    <name type="common">Zebra finch</name>
    <name type="synonym">Poephila guttata</name>
    <dbReference type="NCBI Taxonomy" id="59729"/>
    <lineage>
        <taxon>Eukaryota</taxon>
        <taxon>Metazoa</taxon>
        <taxon>Chordata</taxon>
        <taxon>Craniata</taxon>
        <taxon>Vertebrata</taxon>
        <taxon>Euteleostomi</taxon>
        <taxon>Archelosauria</taxon>
        <taxon>Archosauria</taxon>
        <taxon>Dinosauria</taxon>
        <taxon>Saurischia</taxon>
        <taxon>Theropoda</taxon>
        <taxon>Coelurosauria</taxon>
        <taxon>Aves</taxon>
        <taxon>Neognathae</taxon>
        <taxon>Neoaves</taxon>
        <taxon>Telluraves</taxon>
        <taxon>Australaves</taxon>
        <taxon>Passeriformes</taxon>
        <taxon>Passeroidea</taxon>
        <taxon>Estrildidae</taxon>
        <taxon>Estrildinae</taxon>
        <taxon>Taeniopygia</taxon>
    </lineage>
</organism>
<reference evidence="7" key="2">
    <citation type="submission" date="2025-09" db="UniProtKB">
        <authorList>
            <consortium name="Ensembl"/>
        </authorList>
    </citation>
    <scope>IDENTIFICATION</scope>
</reference>
<dbReference type="Pfam" id="PF11835">
    <property type="entry name" value="RRM_8"/>
    <property type="match status" value="1"/>
</dbReference>
<evidence type="ECO:0000313" key="7">
    <source>
        <dbReference type="Ensembl" id="ENSTGUP00000031793.1"/>
    </source>
</evidence>
<dbReference type="Ensembl" id="ENSTGUT00000036860.1">
    <property type="protein sequence ID" value="ENSTGUP00000031793.1"/>
    <property type="gene ID" value="ENSTGUG00000026943.1"/>
</dbReference>
<name>A0A674HA67_TAEGU</name>
<feature type="compositionally biased region" description="Low complexity" evidence="4">
    <location>
        <begin position="44"/>
        <end position="58"/>
    </location>
</feature>
<dbReference type="InterPro" id="IPR021790">
    <property type="entry name" value="PTBP1-like_RRM2"/>
</dbReference>
<keyword evidence="8" id="KW-1185">Reference proteome</keyword>
<dbReference type="InterPro" id="IPR012677">
    <property type="entry name" value="Nucleotide-bd_a/b_plait_sf"/>
</dbReference>
<evidence type="ECO:0000256" key="2">
    <source>
        <dbReference type="ARBA" id="ARBA00022884"/>
    </source>
</evidence>
<dbReference type="PANTHER" id="PTHR15592">
    <property type="entry name" value="MATRIN 3/NUCLEAR PROTEIN 220-RELATED"/>
    <property type="match status" value="1"/>
</dbReference>
<evidence type="ECO:0000256" key="3">
    <source>
        <dbReference type="PROSITE-ProRule" id="PRU00176"/>
    </source>
</evidence>
<dbReference type="InterPro" id="IPR035008">
    <property type="entry name" value="hnRNPL_RRM2"/>
</dbReference>
<dbReference type="PROSITE" id="PS50102">
    <property type="entry name" value="RRM"/>
    <property type="match status" value="2"/>
</dbReference>
<feature type="domain" description="RRM" evidence="6">
    <location>
        <begin position="278"/>
        <end position="355"/>
    </location>
</feature>
<evidence type="ECO:0000313" key="8">
    <source>
        <dbReference type="Proteomes" id="UP000007754"/>
    </source>
</evidence>
<sequence>MSPNPTGMSLNPQGCPQIQWGSPKPSGMSPYPLGVSLNPTGMSPNPQGCPQIQQGCPQALRAVPKSNGEVPNPAGDVPKPTGAVPKPSGMSPNPAGTSPSPQCPQENYEDPHKTPASPVVHIRGLIDGIVEADLVEALQEFGPISYVVVMPKKRQALVEFEDILGACNAVNYAADNQIYFAGHPAFVNYSTSQKISRPGDSDDARGVNNVLLFTILNPIYSITTVSRVILGFSGVLLGVYWGLLGYTGVYWSLIGVLLGFTGVYWDLLGFTGVWGHQPMLLFTILNPIYSITTDVLYTICNPCGPVQRIVIFRKNGVQAMVEFDSVQSAQRAKASLNGADIYSGCCTLKIEYAKPSRLNVFKNDQDTWDYTNPNLSGTGKAAWAHLGSPELTWLYLGTPGLTWAHLSSPGFTWAHLGSPELTWAHLGPALPPHPPGATPGALGSLGGRGQGSPGPGGPAQNWGGPRDPSQKLGGFFPKAGGSQGSFQKLGGFFPNLGDPA</sequence>
<evidence type="ECO:0000259" key="6">
    <source>
        <dbReference type="PROSITE" id="PS50102"/>
    </source>
</evidence>
<dbReference type="AlphaFoldDB" id="A0A674HA67"/>
<keyword evidence="5" id="KW-1133">Transmembrane helix</keyword>
<dbReference type="Pfam" id="PF00076">
    <property type="entry name" value="RRM_1"/>
    <property type="match status" value="1"/>
</dbReference>
<feature type="compositionally biased region" description="Polar residues" evidence="4">
    <location>
        <begin position="1"/>
        <end position="20"/>
    </location>
</feature>
<evidence type="ECO:0000256" key="1">
    <source>
        <dbReference type="ARBA" id="ARBA00022737"/>
    </source>
</evidence>
<keyword evidence="5" id="KW-0812">Transmembrane</keyword>
<proteinExistence type="predicted"/>
<feature type="compositionally biased region" description="Gly residues" evidence="4">
    <location>
        <begin position="443"/>
        <end position="454"/>
    </location>
</feature>
<dbReference type="GO" id="GO:0003723">
    <property type="term" value="F:RNA binding"/>
    <property type="evidence" value="ECO:0007669"/>
    <property type="project" value="UniProtKB-UniRule"/>
</dbReference>
<dbReference type="InterPro" id="IPR035979">
    <property type="entry name" value="RBD_domain_sf"/>
</dbReference>
<dbReference type="CDD" id="cd12785">
    <property type="entry name" value="RRM2_hnRNPL"/>
    <property type="match status" value="1"/>
</dbReference>
<dbReference type="InterPro" id="IPR000504">
    <property type="entry name" value="RRM_dom"/>
</dbReference>
<feature type="region of interest" description="Disordered" evidence="4">
    <location>
        <begin position="1"/>
        <end position="116"/>
    </location>
</feature>
<dbReference type="SMART" id="SM00360">
    <property type="entry name" value="RRM"/>
    <property type="match status" value="2"/>
</dbReference>
<dbReference type="InterPro" id="IPR035005">
    <property type="entry name" value="hnRNPL_RRM1"/>
</dbReference>
<feature type="transmembrane region" description="Helical" evidence="5">
    <location>
        <begin position="225"/>
        <end position="243"/>
    </location>
</feature>
<keyword evidence="5" id="KW-0472">Membrane</keyword>
<dbReference type="SUPFAM" id="SSF54928">
    <property type="entry name" value="RNA-binding domain, RBD"/>
    <property type="match status" value="2"/>
</dbReference>
<feature type="region of interest" description="Disordered" evidence="4">
    <location>
        <begin position="429"/>
        <end position="500"/>
    </location>
</feature>
<feature type="compositionally biased region" description="Polar residues" evidence="4">
    <location>
        <begin position="90"/>
        <end position="105"/>
    </location>
</feature>
<feature type="domain" description="RRM" evidence="6">
    <location>
        <begin position="118"/>
        <end position="192"/>
    </location>
</feature>
<protein>
    <recommendedName>
        <fullName evidence="6">RRM domain-containing protein</fullName>
    </recommendedName>
</protein>
<feature type="transmembrane region" description="Helical" evidence="5">
    <location>
        <begin position="249"/>
        <end position="267"/>
    </location>
</feature>
<dbReference type="FunFam" id="3.30.70.330:FF:000072">
    <property type="entry name" value="heterogeneous nuclear ribonucleoprotein L isoform X1"/>
    <property type="match status" value="1"/>
</dbReference>
<evidence type="ECO:0000256" key="5">
    <source>
        <dbReference type="SAM" id="Phobius"/>
    </source>
</evidence>
<evidence type="ECO:0000256" key="4">
    <source>
        <dbReference type="SAM" id="MobiDB-lite"/>
    </source>
</evidence>
<dbReference type="Proteomes" id="UP000007754">
    <property type="component" value="Unplaced"/>
</dbReference>
<keyword evidence="1" id="KW-0677">Repeat</keyword>
<dbReference type="CDD" id="cd12780">
    <property type="entry name" value="RRM1_hnRNPL"/>
    <property type="match status" value="1"/>
</dbReference>
<keyword evidence="2 3" id="KW-0694">RNA-binding</keyword>
<accession>A0A674HA67</accession>